<accession>X6N0C7</accession>
<feature type="transmembrane region" description="Helical" evidence="2">
    <location>
        <begin position="426"/>
        <end position="452"/>
    </location>
</feature>
<evidence type="ECO:0000313" key="3">
    <source>
        <dbReference type="EMBL" id="ETO19194.1"/>
    </source>
</evidence>
<dbReference type="AlphaFoldDB" id="X6N0C7"/>
<keyword evidence="2" id="KW-0472">Membrane</keyword>
<feature type="transmembrane region" description="Helical" evidence="2">
    <location>
        <begin position="40"/>
        <end position="58"/>
    </location>
</feature>
<dbReference type="OrthoDB" id="412814at2759"/>
<gene>
    <name evidence="3" type="ORF">RFI_18037</name>
</gene>
<protein>
    <submittedName>
        <fullName evidence="3">Uncharacterized protein</fullName>
    </submittedName>
</protein>
<keyword evidence="2" id="KW-0812">Transmembrane</keyword>
<evidence type="ECO:0000256" key="1">
    <source>
        <dbReference type="SAM" id="MobiDB-lite"/>
    </source>
</evidence>
<comment type="caution">
    <text evidence="3">The sequence shown here is derived from an EMBL/GenBank/DDBJ whole genome shotgun (WGS) entry which is preliminary data.</text>
</comment>
<feature type="region of interest" description="Disordered" evidence="1">
    <location>
        <begin position="345"/>
        <end position="365"/>
    </location>
</feature>
<name>X6N0C7_RETFI</name>
<evidence type="ECO:0000313" key="4">
    <source>
        <dbReference type="Proteomes" id="UP000023152"/>
    </source>
</evidence>
<evidence type="ECO:0000256" key="2">
    <source>
        <dbReference type="SAM" id="Phobius"/>
    </source>
</evidence>
<dbReference type="Proteomes" id="UP000023152">
    <property type="component" value="Unassembled WGS sequence"/>
</dbReference>
<dbReference type="EMBL" id="ASPP01013918">
    <property type="protein sequence ID" value="ETO19194.1"/>
    <property type="molecule type" value="Genomic_DNA"/>
</dbReference>
<sequence length="453" mass="51786">MLPRTVVAQRRRENFVSFPKKVQYRSIIRKKKASMRAERIFYIGCCAPLLSGIGYVAFVKLRLRNSQHRPVSPVDNYYIKNMKGQSPLLGENPGIRIEENFLSPNEQKQLRLDAHVLLNQYGYSSIPFYMKDTFLKQLGMYQSRPTLKVNAFKCSGRPPADELQESNWTPAIQQAKKEHDAHEKPQYAYESNPPVAAPWGCGNGLNVRQLPSSFQTLISKIKSQSTYSLGAVRDVTIDFRDHKYFRLFPHKYPMEDGSNLFMLTLDSDVVLTLLPSEKDRHRRTEIFDQSLYSFTDADIDVLHRKGDLLCLSDKARLHMELAVRQGVEEPLSTLKFIRNRMTRDNEELSNSDEETTASENSGNFEGSNKRIVGNLETVDKSTVLNNICFVIGGASKKIFCLETKKEFKYISLSADQLDLLCFTNPFFLFGWCCGLHFGAHATVFLIHIITVLI</sequence>
<proteinExistence type="predicted"/>
<organism evidence="3 4">
    <name type="scientific">Reticulomyxa filosa</name>
    <dbReference type="NCBI Taxonomy" id="46433"/>
    <lineage>
        <taxon>Eukaryota</taxon>
        <taxon>Sar</taxon>
        <taxon>Rhizaria</taxon>
        <taxon>Retaria</taxon>
        <taxon>Foraminifera</taxon>
        <taxon>Monothalamids</taxon>
        <taxon>Reticulomyxidae</taxon>
        <taxon>Reticulomyxa</taxon>
    </lineage>
</organism>
<keyword evidence="4" id="KW-1185">Reference proteome</keyword>
<feature type="compositionally biased region" description="Acidic residues" evidence="1">
    <location>
        <begin position="347"/>
        <end position="356"/>
    </location>
</feature>
<keyword evidence="2" id="KW-1133">Transmembrane helix</keyword>
<reference evidence="3 4" key="1">
    <citation type="journal article" date="2013" name="Curr. Biol.">
        <title>The Genome of the Foraminiferan Reticulomyxa filosa.</title>
        <authorList>
            <person name="Glockner G."/>
            <person name="Hulsmann N."/>
            <person name="Schleicher M."/>
            <person name="Noegel A.A."/>
            <person name="Eichinger L."/>
            <person name="Gallinger C."/>
            <person name="Pawlowski J."/>
            <person name="Sierra R."/>
            <person name="Euteneuer U."/>
            <person name="Pillet L."/>
            <person name="Moustafa A."/>
            <person name="Platzer M."/>
            <person name="Groth M."/>
            <person name="Szafranski K."/>
            <person name="Schliwa M."/>
        </authorList>
    </citation>
    <scope>NUCLEOTIDE SEQUENCE [LARGE SCALE GENOMIC DNA]</scope>
</reference>